<dbReference type="AlphaFoldDB" id="A0A4Y5YDM2"/>
<dbReference type="Proteomes" id="UP000319809">
    <property type="component" value="Chromosome"/>
</dbReference>
<dbReference type="Gene3D" id="1.10.1220.10">
    <property type="entry name" value="Met repressor-like"/>
    <property type="match status" value="1"/>
</dbReference>
<organism evidence="1 2">
    <name type="scientific">Shewanella polaris</name>
    <dbReference type="NCBI Taxonomy" id="2588449"/>
    <lineage>
        <taxon>Bacteria</taxon>
        <taxon>Pseudomonadati</taxon>
        <taxon>Pseudomonadota</taxon>
        <taxon>Gammaproteobacteria</taxon>
        <taxon>Alteromonadales</taxon>
        <taxon>Shewanellaceae</taxon>
        <taxon>Shewanella</taxon>
    </lineage>
</organism>
<sequence>MSLTDLKRKKRKDTQVKVSVDDFIEDANNYAFGIGTSHDQPDITSTAQEFLSGLDKKSTKIYRHATFTLTEKSISQLDEIAKTSKVAKSKILRILIDQFYQQSGAKQSDLLRKASR</sequence>
<dbReference type="KEGG" id="spol:FH971_07650"/>
<keyword evidence="2" id="KW-1185">Reference proteome</keyword>
<name>A0A4Y5YDM2_9GAMM</name>
<gene>
    <name evidence="1" type="ORF">FH971_07650</name>
</gene>
<dbReference type="EMBL" id="CP041036">
    <property type="protein sequence ID" value="QDE30852.1"/>
    <property type="molecule type" value="Genomic_DNA"/>
</dbReference>
<dbReference type="GO" id="GO:0006355">
    <property type="term" value="P:regulation of DNA-templated transcription"/>
    <property type="evidence" value="ECO:0007669"/>
    <property type="project" value="InterPro"/>
</dbReference>
<reference evidence="1 2" key="1">
    <citation type="submission" date="2019-06" db="EMBL/GenBank/DDBJ databases">
        <title>The genome of Shewanella sp. SM1901.</title>
        <authorList>
            <person name="Cha Q."/>
        </authorList>
    </citation>
    <scope>NUCLEOTIDE SEQUENCE [LARGE SCALE GENOMIC DNA]</scope>
    <source>
        <strain evidence="1 2">SM1901</strain>
    </source>
</reference>
<dbReference type="InterPro" id="IPR013321">
    <property type="entry name" value="Arc_rbn_hlx_hlx"/>
</dbReference>
<proteinExistence type="predicted"/>
<dbReference type="RefSeq" id="WP_140233912.1">
    <property type="nucleotide sequence ID" value="NZ_CP041036.1"/>
</dbReference>
<protein>
    <submittedName>
        <fullName evidence="1">Replication protein RepA</fullName>
    </submittedName>
</protein>
<evidence type="ECO:0000313" key="1">
    <source>
        <dbReference type="EMBL" id="QDE30852.1"/>
    </source>
</evidence>
<evidence type="ECO:0000313" key="2">
    <source>
        <dbReference type="Proteomes" id="UP000319809"/>
    </source>
</evidence>
<accession>A0A4Y5YDM2</accession>